<dbReference type="EMBL" id="CP042425">
    <property type="protein sequence ID" value="QEL15360.1"/>
    <property type="molecule type" value="Genomic_DNA"/>
</dbReference>
<organism evidence="3 4">
    <name type="scientific">Limnoglobus roseus</name>
    <dbReference type="NCBI Taxonomy" id="2598579"/>
    <lineage>
        <taxon>Bacteria</taxon>
        <taxon>Pseudomonadati</taxon>
        <taxon>Planctomycetota</taxon>
        <taxon>Planctomycetia</taxon>
        <taxon>Gemmatales</taxon>
        <taxon>Gemmataceae</taxon>
        <taxon>Limnoglobus</taxon>
    </lineage>
</organism>
<evidence type="ECO:0000256" key="1">
    <source>
        <dbReference type="SAM" id="Phobius"/>
    </source>
</evidence>
<evidence type="ECO:0000259" key="2">
    <source>
        <dbReference type="Pfam" id="PF07596"/>
    </source>
</evidence>
<sequence length="373" mass="38347">MKSSLSRRSAFTLIELLVVIAIIAILIGLLLPAVQKVREAAARAKCTNNLKQLGIGLHAYHDVANKFPVGQSNDDNGQWGWMALILPYVEQAPLYAALTNTAFNDRMWVPPGGGGGSNAWSQNPPTGSPNIDNIHAASVIGRCDANNAILTATGGTPCVYTVIPTFQCPSDILPTQGNRNGTWGKTNYVGNLGNTANWNGGAGAASYGCGGTAGNRMNGVLLHANDNNNTYVTGIAGITDGTSNTFMVGEATSSTNVSPSNIGTGQFPYWAGANAAGCNGTTAVGAVLRVADNVSYPNATFPSTTGTYQAPFALFAGNATSTSPDAAFGSQHTGGANFAMADGSVRFVRNTIAATNYAAAASRNGGETLSLDN</sequence>
<feature type="transmembrane region" description="Helical" evidence="1">
    <location>
        <begin position="12"/>
        <end position="34"/>
    </location>
</feature>
<dbReference type="InterPro" id="IPR012902">
    <property type="entry name" value="N_methyl_site"/>
</dbReference>
<gene>
    <name evidence="3" type="ORF">PX52LOC_02275</name>
</gene>
<reference evidence="4" key="1">
    <citation type="submission" date="2019-08" db="EMBL/GenBank/DDBJ databases">
        <title>Limnoglobus roseus gen. nov., sp. nov., a novel freshwater planctomycete with a giant genome from the family Gemmataceae.</title>
        <authorList>
            <person name="Kulichevskaya I.S."/>
            <person name="Naumoff D.G."/>
            <person name="Miroshnikov K."/>
            <person name="Ivanova A."/>
            <person name="Philippov D.A."/>
            <person name="Hakobyan A."/>
            <person name="Rijpstra I.C."/>
            <person name="Sinninghe Damste J.S."/>
            <person name="Liesack W."/>
            <person name="Dedysh S.N."/>
        </authorList>
    </citation>
    <scope>NUCLEOTIDE SEQUENCE [LARGE SCALE GENOMIC DNA]</scope>
    <source>
        <strain evidence="4">PX52</strain>
    </source>
</reference>
<evidence type="ECO:0000313" key="4">
    <source>
        <dbReference type="Proteomes" id="UP000324974"/>
    </source>
</evidence>
<dbReference type="RefSeq" id="WP_149110182.1">
    <property type="nucleotide sequence ID" value="NZ_CP042425.1"/>
</dbReference>
<dbReference type="SUPFAM" id="SSF54523">
    <property type="entry name" value="Pili subunits"/>
    <property type="match status" value="1"/>
</dbReference>
<dbReference type="Pfam" id="PF07596">
    <property type="entry name" value="SBP_bac_10"/>
    <property type="match status" value="1"/>
</dbReference>
<evidence type="ECO:0000313" key="3">
    <source>
        <dbReference type="EMBL" id="QEL15360.1"/>
    </source>
</evidence>
<name>A0A5C1A9F9_9BACT</name>
<dbReference type="NCBIfam" id="TIGR04294">
    <property type="entry name" value="pre_pil_HX9DG"/>
    <property type="match status" value="1"/>
</dbReference>
<dbReference type="InterPro" id="IPR011453">
    <property type="entry name" value="DUF1559"/>
</dbReference>
<protein>
    <submittedName>
        <fullName evidence="3">Prepilin-type cleavage/methylation domain-containing protein</fullName>
    </submittedName>
</protein>
<feature type="domain" description="DUF1559" evidence="2">
    <location>
        <begin position="35"/>
        <end position="353"/>
    </location>
</feature>
<dbReference type="NCBIfam" id="TIGR02532">
    <property type="entry name" value="IV_pilin_GFxxxE"/>
    <property type="match status" value="1"/>
</dbReference>
<dbReference type="Pfam" id="PF07963">
    <property type="entry name" value="N_methyl"/>
    <property type="match status" value="1"/>
</dbReference>
<dbReference type="PANTHER" id="PTHR30093:SF2">
    <property type="entry name" value="TYPE II SECRETION SYSTEM PROTEIN H"/>
    <property type="match status" value="1"/>
</dbReference>
<dbReference type="KEGG" id="lrs:PX52LOC_02275"/>
<proteinExistence type="predicted"/>
<dbReference type="AlphaFoldDB" id="A0A5C1A9F9"/>
<dbReference type="InterPro" id="IPR027558">
    <property type="entry name" value="Pre_pil_HX9DG_C"/>
</dbReference>
<keyword evidence="4" id="KW-1185">Reference proteome</keyword>
<dbReference type="PANTHER" id="PTHR30093">
    <property type="entry name" value="GENERAL SECRETION PATHWAY PROTEIN G"/>
    <property type="match status" value="1"/>
</dbReference>
<dbReference type="InterPro" id="IPR045584">
    <property type="entry name" value="Pilin-like"/>
</dbReference>
<dbReference type="Gene3D" id="3.30.700.10">
    <property type="entry name" value="Glycoprotein, Type 4 Pilin"/>
    <property type="match status" value="1"/>
</dbReference>
<keyword evidence="1" id="KW-0812">Transmembrane</keyword>
<keyword evidence="1" id="KW-0472">Membrane</keyword>
<keyword evidence="1" id="KW-1133">Transmembrane helix</keyword>
<dbReference type="OrthoDB" id="272450at2"/>
<accession>A0A5C1A9F9</accession>
<dbReference type="Proteomes" id="UP000324974">
    <property type="component" value="Chromosome"/>
</dbReference>